<name>A0AAJ8BMD3_ASPNG</name>
<dbReference type="AlphaFoldDB" id="A0AAJ8BMD3"/>
<proteinExistence type="predicted"/>
<sequence>MVSEKRSHCQDPEPSDGGFVAEALFSGNGVGQLMPVRRGLRQELEVRGEKILAAAVESILASQGLGVGKHEAAFNVQIPGSSIEEVRVTCHIIGVQKGELSPKDCSFHWLRRFPLHAIGERWVQARQEIWVVDGSWTGKVTSAKGTQINIKTWTSAAGLMTRVYYFHRVST</sequence>
<reference evidence="1" key="2">
    <citation type="submission" date="2025-08" db="UniProtKB">
        <authorList>
            <consortium name="RefSeq"/>
        </authorList>
    </citation>
    <scope>IDENTIFICATION</scope>
</reference>
<reference evidence="1" key="1">
    <citation type="submission" date="2025-02" db="EMBL/GenBank/DDBJ databases">
        <authorList>
            <consortium name="NCBI Genome Project"/>
        </authorList>
    </citation>
    <scope>NUCLEOTIDE SEQUENCE</scope>
</reference>
<protein>
    <submittedName>
        <fullName evidence="1">Uncharacterized protein</fullName>
    </submittedName>
</protein>
<gene>
    <name evidence="1" type="ORF">An03g00270</name>
</gene>
<evidence type="ECO:0000313" key="1">
    <source>
        <dbReference type="RefSeq" id="XP_059600158.1"/>
    </source>
</evidence>
<dbReference type="RefSeq" id="XP_059600158.1">
    <property type="nucleotide sequence ID" value="XM_059746846.1"/>
</dbReference>
<dbReference type="KEGG" id="ang:An03g00270"/>
<dbReference type="VEuPathDB" id="FungiDB:An03g00270"/>
<dbReference type="GeneID" id="84590594"/>
<accession>A0AAJ8BMD3</accession>
<organism evidence="1">
    <name type="scientific">Aspergillus niger</name>
    <dbReference type="NCBI Taxonomy" id="5061"/>
    <lineage>
        <taxon>Eukaryota</taxon>
        <taxon>Fungi</taxon>
        <taxon>Dikarya</taxon>
        <taxon>Ascomycota</taxon>
        <taxon>Pezizomycotina</taxon>
        <taxon>Eurotiomycetes</taxon>
        <taxon>Eurotiomycetidae</taxon>
        <taxon>Eurotiales</taxon>
        <taxon>Aspergillaceae</taxon>
        <taxon>Aspergillus</taxon>
        <taxon>Aspergillus subgen. Circumdati</taxon>
    </lineage>
</organism>